<dbReference type="GO" id="GO:0007389">
    <property type="term" value="P:pattern specification process"/>
    <property type="evidence" value="ECO:0007669"/>
    <property type="project" value="TreeGrafter"/>
</dbReference>
<dbReference type="Gene3D" id="1.20.1070.10">
    <property type="entry name" value="Rhodopsin 7-helix transmembrane proteins"/>
    <property type="match status" value="1"/>
</dbReference>
<keyword evidence="13" id="KW-0325">Glycoprotein</keyword>
<feature type="domain" description="G-protein coupled receptors family 2 profile 2" evidence="21">
    <location>
        <begin position="210"/>
        <end position="475"/>
    </location>
</feature>
<dbReference type="InterPro" id="IPR015526">
    <property type="entry name" value="Frizzled/SFRP"/>
</dbReference>
<dbReference type="SUPFAM" id="SSF63501">
    <property type="entry name" value="Frizzled cysteine-rich domain"/>
    <property type="match status" value="1"/>
</dbReference>
<evidence type="ECO:0000256" key="19">
    <source>
        <dbReference type="SAM" id="SignalP"/>
    </source>
</evidence>
<dbReference type="Gene3D" id="1.10.2000.10">
    <property type="entry name" value="Frizzled cysteine-rich domain"/>
    <property type="match status" value="1"/>
</dbReference>
<evidence type="ECO:0000256" key="1">
    <source>
        <dbReference type="ARBA" id="ARBA00004138"/>
    </source>
</evidence>
<dbReference type="OMA" id="HCEPLRY"/>
<keyword evidence="6 18" id="KW-0812">Transmembrane</keyword>
<evidence type="ECO:0000256" key="7">
    <source>
        <dbReference type="ARBA" id="ARBA00022729"/>
    </source>
</evidence>
<evidence type="ECO:0000313" key="23">
    <source>
        <dbReference type="Proteomes" id="UP000030746"/>
    </source>
</evidence>
<sequence>MVFKKNQTNMTSWWKLLVLWMSIMAKIQLSLAEENDKCYNQNETCIPLTTNMCLGATLPIKFTSLTFAADSSSLDEVYEKLRLWSGLQNAPQCWQVIQPFLCSVYLPKCDNETGKTELPSRELCERTREPCQIVKSFHDGSWPEFLRCDQPQFVSGCKIDTYEKLAFNTSAKCEHPLILTENKDSWFTDVPGCGIPCQNLLFTKEEHDEVHIFIGVFGSICLVCTLFTVLTFLIDWKNASRYPALILFYINACFFIGSIGWLAQFAGDARTDIVCRSDGTARQGEPQIGSGETASCTIIFLMVYYTMMAGVMWFVMLAYSWHLTFKALGTPKDSLSSKTAYFHLISWLLPLVLSIICLAMTEIDGDSLSGICFVGYMKHGVRAGFVLTPIALVLVTGLFFLISGLVTLIKIRKAAPIFLNAKATSKLRETIYRLGTFSCLSLLFVLVTLSVHIYTFANEHLWRESFSQYYKCKANVTITQTNSTSDVCHIENQPSIVAMEIHIFAFFGAGIVMSSWSWNKATLNSWERFLRMVFHKPSNKPVKLKKHKMIAQAFEKRKNINNSRMSISFHSTHDDPLGMKFDFSSAMSRDMSTNFQQAMPKLIRRRGGLI</sequence>
<keyword evidence="8 18" id="KW-1133">Transmembrane helix</keyword>
<keyword evidence="23" id="KW-1185">Reference proteome</keyword>
<keyword evidence="5" id="KW-1003">Cell membrane</keyword>
<comment type="subcellular location">
    <subcellularLocation>
        <location evidence="2">Cell membrane</location>
        <topology evidence="2">Multi-pass membrane protein</topology>
    </subcellularLocation>
    <subcellularLocation>
        <location evidence="1">Cell projection</location>
        <location evidence="1">Cilium</location>
    </subcellularLocation>
</comment>
<evidence type="ECO:0000256" key="4">
    <source>
        <dbReference type="ARBA" id="ARBA00022473"/>
    </source>
</evidence>
<keyword evidence="11 17" id="KW-1015">Disulfide bond</keyword>
<comment type="caution">
    <text evidence="17">Lacks conserved residue(s) required for the propagation of feature annotation.</text>
</comment>
<evidence type="ECO:0000259" key="20">
    <source>
        <dbReference type="PROSITE" id="PS50038"/>
    </source>
</evidence>
<evidence type="ECO:0000256" key="17">
    <source>
        <dbReference type="PROSITE-ProRule" id="PRU00090"/>
    </source>
</evidence>
<dbReference type="PROSITE" id="PS50261">
    <property type="entry name" value="G_PROTEIN_RECEP_F2_4"/>
    <property type="match status" value="1"/>
</dbReference>
<dbReference type="Pfam" id="PF01392">
    <property type="entry name" value="Fz"/>
    <property type="match status" value="1"/>
</dbReference>
<feature type="transmembrane region" description="Helical" evidence="18">
    <location>
        <begin position="298"/>
        <end position="319"/>
    </location>
</feature>
<evidence type="ECO:0000256" key="15">
    <source>
        <dbReference type="ARBA" id="ARBA00023273"/>
    </source>
</evidence>
<keyword evidence="10 18" id="KW-0472">Membrane</keyword>
<feature type="transmembrane region" description="Helical" evidence="18">
    <location>
        <begin position="340"/>
        <end position="361"/>
    </location>
</feature>
<accession>V3ZM42</accession>
<evidence type="ECO:0000256" key="16">
    <source>
        <dbReference type="ARBA" id="ARBA00035037"/>
    </source>
</evidence>
<dbReference type="InterPro" id="IPR036790">
    <property type="entry name" value="Frizzled_dom_sf"/>
</dbReference>
<evidence type="ECO:0000256" key="10">
    <source>
        <dbReference type="ARBA" id="ARBA00023136"/>
    </source>
</evidence>
<dbReference type="CDD" id="cd15030">
    <property type="entry name" value="7tmF_SMO_homolog"/>
    <property type="match status" value="1"/>
</dbReference>
<dbReference type="PRINTS" id="PR00489">
    <property type="entry name" value="FRIZZLED"/>
</dbReference>
<evidence type="ECO:0000256" key="13">
    <source>
        <dbReference type="ARBA" id="ARBA00023180"/>
    </source>
</evidence>
<dbReference type="STRING" id="225164.V3ZM42"/>
<evidence type="ECO:0000256" key="14">
    <source>
        <dbReference type="ARBA" id="ARBA00023224"/>
    </source>
</evidence>
<evidence type="ECO:0000256" key="9">
    <source>
        <dbReference type="ARBA" id="ARBA00023040"/>
    </source>
</evidence>
<dbReference type="GO" id="GO:0004930">
    <property type="term" value="F:G protein-coupled receptor activity"/>
    <property type="evidence" value="ECO:0007669"/>
    <property type="project" value="UniProtKB-KW"/>
</dbReference>
<keyword evidence="4" id="KW-0217">Developmental protein</keyword>
<evidence type="ECO:0000256" key="12">
    <source>
        <dbReference type="ARBA" id="ARBA00023170"/>
    </source>
</evidence>
<evidence type="ECO:0000259" key="21">
    <source>
        <dbReference type="PROSITE" id="PS50261"/>
    </source>
</evidence>
<dbReference type="GO" id="GO:0005886">
    <property type="term" value="C:plasma membrane"/>
    <property type="evidence" value="ECO:0007669"/>
    <property type="project" value="UniProtKB-SubCell"/>
</dbReference>
<proteinExistence type="inferred from homology"/>
<keyword evidence="12" id="KW-0675">Receptor</keyword>
<feature type="disulfide bond" evidence="17">
    <location>
        <begin position="124"/>
        <end position="148"/>
    </location>
</feature>
<evidence type="ECO:0000256" key="2">
    <source>
        <dbReference type="ARBA" id="ARBA00004651"/>
    </source>
</evidence>
<protein>
    <recommendedName>
        <fullName evidence="16">Protein smoothened</fullName>
    </recommendedName>
</protein>
<dbReference type="Proteomes" id="UP000030746">
    <property type="component" value="Unassembled WGS sequence"/>
</dbReference>
<dbReference type="InterPro" id="IPR000539">
    <property type="entry name" value="Frizzled/Smoothened_7TM"/>
</dbReference>
<evidence type="ECO:0000256" key="6">
    <source>
        <dbReference type="ARBA" id="ARBA00022692"/>
    </source>
</evidence>
<dbReference type="InterPro" id="IPR017981">
    <property type="entry name" value="GPCR_2-like_7TM"/>
</dbReference>
<dbReference type="PROSITE" id="PS50038">
    <property type="entry name" value="FZ"/>
    <property type="match status" value="1"/>
</dbReference>
<keyword evidence="7 19" id="KW-0732">Signal</keyword>
<name>V3ZM42_LOTGI</name>
<feature type="transmembrane region" description="Helical" evidence="18">
    <location>
        <begin position="430"/>
        <end position="457"/>
    </location>
</feature>
<evidence type="ECO:0000313" key="22">
    <source>
        <dbReference type="EMBL" id="ESO85352.1"/>
    </source>
</evidence>
<dbReference type="GO" id="GO:0071679">
    <property type="term" value="P:commissural neuron axon guidance"/>
    <property type="evidence" value="ECO:0007669"/>
    <property type="project" value="TreeGrafter"/>
</dbReference>
<organism evidence="22 23">
    <name type="scientific">Lottia gigantea</name>
    <name type="common">Giant owl limpet</name>
    <dbReference type="NCBI Taxonomy" id="225164"/>
    <lineage>
        <taxon>Eukaryota</taxon>
        <taxon>Metazoa</taxon>
        <taxon>Spiralia</taxon>
        <taxon>Lophotrochozoa</taxon>
        <taxon>Mollusca</taxon>
        <taxon>Gastropoda</taxon>
        <taxon>Patellogastropoda</taxon>
        <taxon>Lottioidea</taxon>
        <taxon>Lottiidae</taxon>
        <taxon>Lottia</taxon>
    </lineage>
</organism>
<dbReference type="GO" id="GO:0007417">
    <property type="term" value="P:central nervous system development"/>
    <property type="evidence" value="ECO:0007669"/>
    <property type="project" value="TreeGrafter"/>
</dbReference>
<feature type="transmembrane region" description="Helical" evidence="18">
    <location>
        <begin position="381"/>
        <end position="409"/>
    </location>
</feature>
<dbReference type="GO" id="GO:0007224">
    <property type="term" value="P:smoothened signaling pathway"/>
    <property type="evidence" value="ECO:0007669"/>
    <property type="project" value="TreeGrafter"/>
</dbReference>
<evidence type="ECO:0000256" key="11">
    <source>
        <dbReference type="ARBA" id="ARBA00023157"/>
    </source>
</evidence>
<evidence type="ECO:0000256" key="5">
    <source>
        <dbReference type="ARBA" id="ARBA00022475"/>
    </source>
</evidence>
<dbReference type="FunFam" id="1.20.1070.10:FF:000068">
    <property type="entry name" value="Smoothened, frizzled class receptor"/>
    <property type="match status" value="1"/>
</dbReference>
<dbReference type="PANTHER" id="PTHR11309:SF35">
    <property type="entry name" value="PROTEIN SMOOTHENED"/>
    <property type="match status" value="1"/>
</dbReference>
<dbReference type="CTD" id="20245157"/>
<reference evidence="22 23" key="1">
    <citation type="journal article" date="2013" name="Nature">
        <title>Insights into bilaterian evolution from three spiralian genomes.</title>
        <authorList>
            <person name="Simakov O."/>
            <person name="Marletaz F."/>
            <person name="Cho S.J."/>
            <person name="Edsinger-Gonzales E."/>
            <person name="Havlak P."/>
            <person name="Hellsten U."/>
            <person name="Kuo D.H."/>
            <person name="Larsson T."/>
            <person name="Lv J."/>
            <person name="Arendt D."/>
            <person name="Savage R."/>
            <person name="Osoegawa K."/>
            <person name="de Jong P."/>
            <person name="Grimwood J."/>
            <person name="Chapman J.A."/>
            <person name="Shapiro H."/>
            <person name="Aerts A."/>
            <person name="Otillar R.P."/>
            <person name="Terry A.Y."/>
            <person name="Boore J.L."/>
            <person name="Grigoriev I.V."/>
            <person name="Lindberg D.R."/>
            <person name="Seaver E.C."/>
            <person name="Weisblat D.A."/>
            <person name="Putnam N.H."/>
            <person name="Rokhsar D.S."/>
        </authorList>
    </citation>
    <scope>NUCLEOTIDE SEQUENCE [LARGE SCALE GENOMIC DNA]</scope>
</reference>
<feature type="chain" id="PRO_5004716395" description="Protein smoothened" evidence="19">
    <location>
        <begin position="33"/>
        <end position="610"/>
    </location>
</feature>
<dbReference type="GeneID" id="20245157"/>
<dbReference type="Pfam" id="PF01534">
    <property type="entry name" value="Frizzled"/>
    <property type="match status" value="1"/>
</dbReference>
<evidence type="ECO:0000256" key="3">
    <source>
        <dbReference type="ARBA" id="ARBA00008077"/>
    </source>
</evidence>
<dbReference type="SMART" id="SM00063">
    <property type="entry name" value="FRI"/>
    <property type="match status" value="1"/>
</dbReference>
<feature type="transmembrane region" description="Helical" evidence="18">
    <location>
        <begin position="501"/>
        <end position="518"/>
    </location>
</feature>
<keyword evidence="14" id="KW-0807">Transducer</keyword>
<dbReference type="GO" id="GO:0030425">
    <property type="term" value="C:dendrite"/>
    <property type="evidence" value="ECO:0007669"/>
    <property type="project" value="TreeGrafter"/>
</dbReference>
<dbReference type="GO" id="GO:0009888">
    <property type="term" value="P:tissue development"/>
    <property type="evidence" value="ECO:0007669"/>
    <property type="project" value="UniProtKB-ARBA"/>
</dbReference>
<evidence type="ECO:0000256" key="18">
    <source>
        <dbReference type="SAM" id="Phobius"/>
    </source>
</evidence>
<keyword evidence="15" id="KW-0966">Cell projection</keyword>
<feature type="disulfide bond" evidence="17">
    <location>
        <begin position="93"/>
        <end position="131"/>
    </location>
</feature>
<gene>
    <name evidence="22" type="ORF">LOTGIDRAFT_195892</name>
</gene>
<dbReference type="RefSeq" id="XP_009064048.1">
    <property type="nucleotide sequence ID" value="XM_009065800.1"/>
</dbReference>
<feature type="transmembrane region" description="Helical" evidence="18">
    <location>
        <begin position="212"/>
        <end position="234"/>
    </location>
</feature>
<dbReference type="KEGG" id="lgi:LOTGIDRAFT_195892"/>
<dbReference type="GO" id="GO:0005929">
    <property type="term" value="C:cilium"/>
    <property type="evidence" value="ECO:0007669"/>
    <property type="project" value="UniProtKB-SubCell"/>
</dbReference>
<feature type="transmembrane region" description="Helical" evidence="18">
    <location>
        <begin position="246"/>
        <end position="263"/>
    </location>
</feature>
<dbReference type="AlphaFoldDB" id="V3ZM42"/>
<dbReference type="GO" id="GO:0005113">
    <property type="term" value="F:patched binding"/>
    <property type="evidence" value="ECO:0007669"/>
    <property type="project" value="TreeGrafter"/>
</dbReference>
<dbReference type="InterPro" id="IPR035683">
    <property type="entry name" value="SMO_7TM"/>
</dbReference>
<dbReference type="OrthoDB" id="10064659at2759"/>
<dbReference type="HOGENOM" id="CLU_007873_3_1_1"/>
<feature type="non-terminal residue" evidence="22">
    <location>
        <position position="610"/>
    </location>
</feature>
<keyword evidence="9" id="KW-0297">G-protein coupled receptor</keyword>
<evidence type="ECO:0000256" key="8">
    <source>
        <dbReference type="ARBA" id="ARBA00022989"/>
    </source>
</evidence>
<comment type="similarity">
    <text evidence="3">Belongs to the G-protein coupled receptor Fz/Smo family.</text>
</comment>
<dbReference type="SMART" id="SM01330">
    <property type="entry name" value="Frizzled"/>
    <property type="match status" value="1"/>
</dbReference>
<feature type="signal peptide" evidence="19">
    <location>
        <begin position="1"/>
        <end position="32"/>
    </location>
</feature>
<dbReference type="PANTHER" id="PTHR11309">
    <property type="entry name" value="FRIZZLED"/>
    <property type="match status" value="1"/>
</dbReference>
<dbReference type="InterPro" id="IPR020067">
    <property type="entry name" value="Frizzled_dom"/>
</dbReference>
<feature type="domain" description="FZ" evidence="20">
    <location>
        <begin position="40"/>
        <end position="176"/>
    </location>
</feature>
<dbReference type="EMBL" id="KB203275">
    <property type="protein sequence ID" value="ESO85352.1"/>
    <property type="molecule type" value="Genomic_DNA"/>
</dbReference>